<sequence>MSIKVSLADFVVKTEDGWIAADVCSALDRFKTKEEKELLESLKKDGADKPQIRKQLFLTPIPNKRLTQLGGVPVREIRTTTPIPSAARSLVTDWLLNLLNDEEAGEKIETSILKKYPDVFCSADKISRIAQRIENKRDLIHVNAFKVLSATMLAINSDIATEGKCEVVRATDDAIIARFDPVPEHLCIGNPRGTFYKAFPVKKDEPMVYGVKALVGISNRDFIMNHGHGHLRTVPYQEINNAIRSFAKKQEQEIRQIKSDPLTPSAGDKFINMCDMILSKEKIETVVAMVMRHEKK</sequence>
<protein>
    <submittedName>
        <fullName evidence="1">NSP2</fullName>
    </submittedName>
</protein>
<organism evidence="1 2">
    <name type="scientific">Porcine rotavirus</name>
    <dbReference type="NCBI Taxonomy" id="10913"/>
    <lineage>
        <taxon>Viruses</taxon>
        <taxon>Riboviria</taxon>
        <taxon>Orthornavirae</taxon>
        <taxon>Duplornaviricota</taxon>
        <taxon>Resentoviricetes</taxon>
        <taxon>Reovirales</taxon>
        <taxon>Sedoreoviridae</taxon>
        <taxon>Rotavirus</taxon>
        <taxon>Rotavirus tritogastroenteritidis</taxon>
        <taxon>Rotavirus C</taxon>
    </lineage>
</organism>
<name>A0A0K2SR53_ROTCP</name>
<evidence type="ECO:0000313" key="1">
    <source>
        <dbReference type="EMBL" id="BAS29989.1"/>
    </source>
</evidence>
<proteinExistence type="predicted"/>
<reference evidence="2" key="1">
    <citation type="journal article" date="2011" name="Emerg. Infect. Dis.">
        <title>Porcine rotavirus closely related to novel group of human rotaviruses.</title>
        <authorList>
            <person name="Wakuda M."/>
            <person name="Ide T."/>
            <person name="Sasaki J."/>
            <person name="Komoto S."/>
            <person name="Ishii J."/>
            <person name="Sanekata T."/>
            <person name="Taniguchi K."/>
        </authorList>
    </citation>
    <scope>NUCLEOTIDE SEQUENCE [LARGE SCALE GENOMIC DNA]</scope>
</reference>
<evidence type="ECO:0000313" key="2">
    <source>
        <dbReference type="Proteomes" id="UP000105555"/>
    </source>
</evidence>
<accession>A0A0K2SR53</accession>
<dbReference type="EMBL" id="AB576633">
    <property type="protein sequence ID" value="BAS29989.1"/>
    <property type="molecule type" value="Genomic_RNA"/>
</dbReference>
<dbReference type="Proteomes" id="UP000105555">
    <property type="component" value="Genome"/>
</dbReference>